<evidence type="ECO:0000313" key="4">
    <source>
        <dbReference type="Proteomes" id="UP000717696"/>
    </source>
</evidence>
<dbReference type="SUPFAM" id="SSF53335">
    <property type="entry name" value="S-adenosyl-L-methionine-dependent methyltransferases"/>
    <property type="match status" value="1"/>
</dbReference>
<organism evidence="3 4">
    <name type="scientific">Dactylonectria estremocensis</name>
    <dbReference type="NCBI Taxonomy" id="1079267"/>
    <lineage>
        <taxon>Eukaryota</taxon>
        <taxon>Fungi</taxon>
        <taxon>Dikarya</taxon>
        <taxon>Ascomycota</taxon>
        <taxon>Pezizomycotina</taxon>
        <taxon>Sordariomycetes</taxon>
        <taxon>Hypocreomycetidae</taxon>
        <taxon>Hypocreales</taxon>
        <taxon>Nectriaceae</taxon>
        <taxon>Dactylonectria</taxon>
    </lineage>
</organism>
<reference evidence="3" key="1">
    <citation type="journal article" date="2021" name="Nat. Commun.">
        <title>Genetic determinants of endophytism in the Arabidopsis root mycobiome.</title>
        <authorList>
            <person name="Mesny F."/>
            <person name="Miyauchi S."/>
            <person name="Thiergart T."/>
            <person name="Pickel B."/>
            <person name="Atanasova L."/>
            <person name="Karlsson M."/>
            <person name="Huettel B."/>
            <person name="Barry K.W."/>
            <person name="Haridas S."/>
            <person name="Chen C."/>
            <person name="Bauer D."/>
            <person name="Andreopoulos W."/>
            <person name="Pangilinan J."/>
            <person name="LaButti K."/>
            <person name="Riley R."/>
            <person name="Lipzen A."/>
            <person name="Clum A."/>
            <person name="Drula E."/>
            <person name="Henrissat B."/>
            <person name="Kohler A."/>
            <person name="Grigoriev I.V."/>
            <person name="Martin F.M."/>
            <person name="Hacquard S."/>
        </authorList>
    </citation>
    <scope>NUCLEOTIDE SEQUENCE</scope>
    <source>
        <strain evidence="3">MPI-CAGE-AT-0021</strain>
    </source>
</reference>
<dbReference type="GO" id="GO:0008168">
    <property type="term" value="F:methyltransferase activity"/>
    <property type="evidence" value="ECO:0007669"/>
    <property type="project" value="InterPro"/>
</dbReference>
<dbReference type="Pfam" id="PF01728">
    <property type="entry name" value="FtsJ"/>
    <property type="match status" value="1"/>
</dbReference>
<gene>
    <name evidence="3" type="ORF">B0J13DRAFT_646374</name>
</gene>
<comment type="caution">
    <text evidence="3">The sequence shown here is derived from an EMBL/GenBank/DDBJ whole genome shotgun (WGS) entry which is preliminary data.</text>
</comment>
<evidence type="ECO:0000313" key="3">
    <source>
        <dbReference type="EMBL" id="KAH7126324.1"/>
    </source>
</evidence>
<protein>
    <recommendedName>
        <fullName evidence="2">Ribosomal RNA methyltransferase FtsJ domain-containing protein</fullName>
    </recommendedName>
</protein>
<dbReference type="AlphaFoldDB" id="A0A9P9DUG5"/>
<dbReference type="InterPro" id="IPR029063">
    <property type="entry name" value="SAM-dependent_MTases_sf"/>
</dbReference>
<dbReference type="Proteomes" id="UP000717696">
    <property type="component" value="Unassembled WGS sequence"/>
</dbReference>
<sequence>MKLSVDNTIGQYFAVKSVDFRRLQRIQGWENRTRHPDPKKDDYTFYQLMGTIAKDLHRVTKAFDFSQIPNQPAILDMCFAPGGFATFALEECPDACIKAMTLPFEQGGREVHLSHKNLEVESLDVTMLAADMGITKDDVPRSQPDSNAFIFRKTFSAKDNFDLALCGGYIARYQPRSQLRELVEVSRLQISQLALSLEHLKPGGTLVILLHDLGTWRTIKLLHTLDKFSHVDLYKHDNICADLSSFYGVAKNVQSDGPLAAKAVADWKEEWKILSLNPLNENAKPNEGFLADNEGVQEVLKEFGEKVVRMGRRVWKTQERALSKAPPNVSSRGRDSSDWRASMSHS</sequence>
<evidence type="ECO:0000259" key="2">
    <source>
        <dbReference type="Pfam" id="PF01728"/>
    </source>
</evidence>
<dbReference type="EMBL" id="JAGMUU010000023">
    <property type="protein sequence ID" value="KAH7126324.1"/>
    <property type="molecule type" value="Genomic_DNA"/>
</dbReference>
<dbReference type="Gene3D" id="3.40.50.150">
    <property type="entry name" value="Vaccinia Virus protein VP39"/>
    <property type="match status" value="1"/>
</dbReference>
<feature type="domain" description="Ribosomal RNA methyltransferase FtsJ" evidence="2">
    <location>
        <begin position="57"/>
        <end position="235"/>
    </location>
</feature>
<keyword evidence="4" id="KW-1185">Reference proteome</keyword>
<feature type="region of interest" description="Disordered" evidence="1">
    <location>
        <begin position="319"/>
        <end position="346"/>
    </location>
</feature>
<dbReference type="GO" id="GO:0032259">
    <property type="term" value="P:methylation"/>
    <property type="evidence" value="ECO:0007669"/>
    <property type="project" value="InterPro"/>
</dbReference>
<dbReference type="OrthoDB" id="417125at2759"/>
<name>A0A9P9DUG5_9HYPO</name>
<evidence type="ECO:0000256" key="1">
    <source>
        <dbReference type="SAM" id="MobiDB-lite"/>
    </source>
</evidence>
<proteinExistence type="predicted"/>
<accession>A0A9P9DUG5</accession>
<dbReference type="InterPro" id="IPR002877">
    <property type="entry name" value="RNA_MeTrfase_FtsJ_dom"/>
</dbReference>